<evidence type="ECO:0000313" key="2">
    <source>
        <dbReference type="EMBL" id="MEX4008788.1"/>
    </source>
</evidence>
<dbReference type="RefSeq" id="WP_368803767.1">
    <property type="nucleotide sequence ID" value="NZ_JAZHFV010000005.1"/>
</dbReference>
<sequence>MASSGAGRPNYSRRFFWFALAIVLAVVLYSFGWHYASGRLVDEVNATVAGVNRDGRRASCENAEARGYPFRIGVFCRSVMFEDGRNGIGFRARQFRSAAQIYAPKHIIGELDGPATLQVPGLNALDLTWSSLQASVRLASPLPERMSMESRDLVVRLDEPGDLSPLLGQAEGFQLHMRPAGADLDLAVRFSSLLLDAELVGATTLPPLEGLMDVSLAGWAEPIEDRRSLRGRSGTIRNITLSTPEGAGVTITGPVAIDEAGLVDAELSVTVREPQALASILAELMPESRSEIELAMTGLSAMGDTPTLPLRIDGGEVRLGFLSLGSISPL</sequence>
<keyword evidence="3" id="KW-1185">Reference proteome</keyword>
<protein>
    <submittedName>
        <fullName evidence="2">DUF2125 domain-containing protein</fullName>
    </submittedName>
</protein>
<organism evidence="2 3">
    <name type="scientific">Neoaquamicrobium sediminum</name>
    <dbReference type="NCBI Taxonomy" id="1849104"/>
    <lineage>
        <taxon>Bacteria</taxon>
        <taxon>Pseudomonadati</taxon>
        <taxon>Pseudomonadota</taxon>
        <taxon>Alphaproteobacteria</taxon>
        <taxon>Hyphomicrobiales</taxon>
        <taxon>Phyllobacteriaceae</taxon>
        <taxon>Neoaquamicrobium</taxon>
    </lineage>
</organism>
<keyword evidence="1" id="KW-0812">Transmembrane</keyword>
<reference evidence="2 3" key="1">
    <citation type="submission" date="2024-01" db="EMBL/GenBank/DDBJ databases">
        <title>New evidence supports the origin of RcGTA from prophage.</title>
        <authorList>
            <person name="Xu Y."/>
            <person name="Liu B."/>
            <person name="Chen F."/>
        </authorList>
    </citation>
    <scope>NUCLEOTIDE SEQUENCE [LARGE SCALE GENOMIC DNA]</scope>
    <source>
        <strain evidence="2 3">CBW1107-2</strain>
    </source>
</reference>
<gene>
    <name evidence="2" type="ORF">V1479_15850</name>
</gene>
<evidence type="ECO:0000256" key="1">
    <source>
        <dbReference type="SAM" id="Phobius"/>
    </source>
</evidence>
<accession>A0ABV3WX83</accession>
<proteinExistence type="predicted"/>
<dbReference type="InterPro" id="IPR018666">
    <property type="entry name" value="DUF2125"/>
</dbReference>
<comment type="caution">
    <text evidence="2">The sequence shown here is derived from an EMBL/GenBank/DDBJ whole genome shotgun (WGS) entry which is preliminary data.</text>
</comment>
<dbReference type="Proteomes" id="UP001559025">
    <property type="component" value="Unassembled WGS sequence"/>
</dbReference>
<dbReference type="EMBL" id="JAZHFV010000005">
    <property type="protein sequence ID" value="MEX4008788.1"/>
    <property type="molecule type" value="Genomic_DNA"/>
</dbReference>
<keyword evidence="1" id="KW-1133">Transmembrane helix</keyword>
<feature type="transmembrane region" description="Helical" evidence="1">
    <location>
        <begin position="15"/>
        <end position="36"/>
    </location>
</feature>
<evidence type="ECO:0000313" key="3">
    <source>
        <dbReference type="Proteomes" id="UP001559025"/>
    </source>
</evidence>
<keyword evidence="1" id="KW-0472">Membrane</keyword>
<name>A0ABV3WX83_9HYPH</name>
<dbReference type="Pfam" id="PF09898">
    <property type="entry name" value="DUF2125"/>
    <property type="match status" value="1"/>
</dbReference>